<accession>A0A7K1Y437</accession>
<dbReference type="InterPro" id="IPR034660">
    <property type="entry name" value="DinB/YfiT-like"/>
</dbReference>
<comment type="caution">
    <text evidence="4">The sequence shown here is derived from an EMBL/GenBank/DDBJ whole genome shotgun (WGS) entry which is preliminary data.</text>
</comment>
<dbReference type="AlphaFoldDB" id="A0A7K1Y437"/>
<feature type="binding site" evidence="3">
    <location>
        <position position="124"/>
    </location>
    <ligand>
        <name>a divalent metal cation</name>
        <dbReference type="ChEBI" id="CHEBI:60240"/>
    </ligand>
</feature>
<feature type="binding site" evidence="3">
    <location>
        <position position="120"/>
    </location>
    <ligand>
        <name>a divalent metal cation</name>
        <dbReference type="ChEBI" id="CHEBI:60240"/>
    </ligand>
</feature>
<dbReference type="PANTHER" id="PTHR37302:SF1">
    <property type="entry name" value="PROTEIN DINB"/>
    <property type="match status" value="1"/>
</dbReference>
<proteinExistence type="inferred from homology"/>
<reference evidence="4 5" key="1">
    <citation type="submission" date="2019-11" db="EMBL/GenBank/DDBJ databases">
        <title>Pedobacter sp. HMF7647 Genome sequencing and assembly.</title>
        <authorList>
            <person name="Kang H."/>
            <person name="Kim H."/>
            <person name="Joh K."/>
        </authorList>
    </citation>
    <scope>NUCLEOTIDE SEQUENCE [LARGE SCALE GENOMIC DNA]</scope>
    <source>
        <strain evidence="4 5">HMF7647</strain>
    </source>
</reference>
<dbReference type="RefSeq" id="WP_160842466.1">
    <property type="nucleotide sequence ID" value="NZ_WVHT01000001.1"/>
</dbReference>
<keyword evidence="2 3" id="KW-0479">Metal-binding</keyword>
<dbReference type="PANTHER" id="PTHR37302">
    <property type="entry name" value="SLR1116 PROTEIN"/>
    <property type="match status" value="1"/>
</dbReference>
<dbReference type="SUPFAM" id="SSF109854">
    <property type="entry name" value="DinB/YfiT-like putative metalloenzymes"/>
    <property type="match status" value="1"/>
</dbReference>
<dbReference type="InterPro" id="IPR007837">
    <property type="entry name" value="DinB"/>
</dbReference>
<evidence type="ECO:0000313" key="5">
    <source>
        <dbReference type="Proteomes" id="UP000466586"/>
    </source>
</evidence>
<gene>
    <name evidence="4" type="ORF">GS399_00060</name>
</gene>
<sequence length="153" mass="17685">MDISKSMLANLLQYTSVADQLFIDTFSTANVQLEKAQYLFSHILNAQHIWSSRIFNQLPLYDRFYVHPVEFFQNYHNENTNRLKQILEDFGLSANIFYATSIGEKFTNRVGDILLHVVNHSTYHRGQVAMELKLAGLQPPATDFVLMKREGTI</sequence>
<dbReference type="Pfam" id="PF05163">
    <property type="entry name" value="DinB"/>
    <property type="match status" value="1"/>
</dbReference>
<dbReference type="Gene3D" id="1.20.120.450">
    <property type="entry name" value="dinb family like domain"/>
    <property type="match status" value="1"/>
</dbReference>
<protein>
    <submittedName>
        <fullName evidence="4">Damage-inducible protein DinB</fullName>
    </submittedName>
</protein>
<name>A0A7K1Y437_9SPHI</name>
<organism evidence="4 5">
    <name type="scientific">Hufsiella arboris</name>
    <dbReference type="NCBI Taxonomy" id="2695275"/>
    <lineage>
        <taxon>Bacteria</taxon>
        <taxon>Pseudomonadati</taxon>
        <taxon>Bacteroidota</taxon>
        <taxon>Sphingobacteriia</taxon>
        <taxon>Sphingobacteriales</taxon>
        <taxon>Sphingobacteriaceae</taxon>
        <taxon>Hufsiella</taxon>
    </lineage>
</organism>
<comment type="similarity">
    <text evidence="1">Belongs to the DinB family.</text>
</comment>
<evidence type="ECO:0000256" key="1">
    <source>
        <dbReference type="ARBA" id="ARBA00008635"/>
    </source>
</evidence>
<evidence type="ECO:0000256" key="2">
    <source>
        <dbReference type="ARBA" id="ARBA00022723"/>
    </source>
</evidence>
<dbReference type="Proteomes" id="UP000466586">
    <property type="component" value="Unassembled WGS sequence"/>
</dbReference>
<evidence type="ECO:0000256" key="3">
    <source>
        <dbReference type="PIRSR" id="PIRSR607837-1"/>
    </source>
</evidence>
<dbReference type="EMBL" id="WVHT01000001">
    <property type="protein sequence ID" value="MXV49346.1"/>
    <property type="molecule type" value="Genomic_DNA"/>
</dbReference>
<evidence type="ECO:0000313" key="4">
    <source>
        <dbReference type="EMBL" id="MXV49346.1"/>
    </source>
</evidence>
<keyword evidence="5" id="KW-1185">Reference proteome</keyword>
<feature type="binding site" evidence="3">
    <location>
        <position position="42"/>
    </location>
    <ligand>
        <name>a divalent metal cation</name>
        <dbReference type="ChEBI" id="CHEBI:60240"/>
    </ligand>
</feature>
<dbReference type="GO" id="GO:0046872">
    <property type="term" value="F:metal ion binding"/>
    <property type="evidence" value="ECO:0007669"/>
    <property type="project" value="UniProtKB-KW"/>
</dbReference>